<evidence type="ECO:0000313" key="8">
    <source>
        <dbReference type="Proteomes" id="UP001163115"/>
    </source>
</evidence>
<keyword evidence="2" id="KW-0479">Metal-binding</keyword>
<dbReference type="PANTHER" id="PTHR43273">
    <property type="entry name" value="ANAEROBIC SULFATASE-MATURATING ENZYME HOMOLOG ASLB-RELATED"/>
    <property type="match status" value="1"/>
</dbReference>
<dbReference type="InterPro" id="IPR013785">
    <property type="entry name" value="Aldolase_TIM"/>
</dbReference>
<keyword evidence="4" id="KW-0411">Iron-sulfur</keyword>
<proteinExistence type="inferred from homology"/>
<dbReference type="EMBL" id="CP113524">
    <property type="protein sequence ID" value="WAJ24094.1"/>
    <property type="molecule type" value="Genomic_DNA"/>
</dbReference>
<evidence type="ECO:0000259" key="6">
    <source>
        <dbReference type="Pfam" id="PF04055"/>
    </source>
</evidence>
<dbReference type="InterPro" id="IPR023867">
    <property type="entry name" value="Sulphatase_maturase_rSAM"/>
</dbReference>
<accession>A0ABY7ACE3</accession>
<gene>
    <name evidence="7" type="ORF">OW255_00785</name>
</gene>
<dbReference type="SUPFAM" id="SSF102114">
    <property type="entry name" value="Radical SAM enzymes"/>
    <property type="match status" value="1"/>
</dbReference>
<evidence type="ECO:0000256" key="3">
    <source>
        <dbReference type="ARBA" id="ARBA00023004"/>
    </source>
</evidence>
<dbReference type="SFLD" id="SFLDS00029">
    <property type="entry name" value="Radical_SAM"/>
    <property type="match status" value="1"/>
</dbReference>
<protein>
    <submittedName>
        <fullName evidence="7">Radical SAM protein</fullName>
    </submittedName>
</protein>
<dbReference type="InterPro" id="IPR007197">
    <property type="entry name" value="rSAM"/>
</dbReference>
<comment type="similarity">
    <text evidence="5">Belongs to the radical SAM superfamily. Anaerobic sulfatase-maturating enzyme family.</text>
</comment>
<reference evidence="7" key="1">
    <citation type="submission" date="2022-11" db="EMBL/GenBank/DDBJ databases">
        <title>Lacrimispora xylanolytica sy1, complete genome.</title>
        <authorList>
            <person name="Choi S."/>
        </authorList>
    </citation>
    <scope>NUCLEOTIDE SEQUENCE</scope>
    <source>
        <strain evidence="7">Sy1</strain>
    </source>
</reference>
<keyword evidence="8" id="KW-1185">Reference proteome</keyword>
<dbReference type="PANTHER" id="PTHR43273:SF3">
    <property type="entry name" value="ANAEROBIC SULFATASE-MATURATING ENZYME HOMOLOG ASLB-RELATED"/>
    <property type="match status" value="1"/>
</dbReference>
<keyword evidence="1" id="KW-0949">S-adenosyl-L-methionine</keyword>
<dbReference type="Gene3D" id="3.20.20.70">
    <property type="entry name" value="Aldolase class I"/>
    <property type="match status" value="1"/>
</dbReference>
<dbReference type="RefSeq" id="WP_268115316.1">
    <property type="nucleotide sequence ID" value="NZ_CP113524.1"/>
</dbReference>
<sequence length="383" mass="44128">MGDKIISQINYLSDDWQLVHKIIPYGSGLEAYRSLKRIIDDFEVPYIIDADQSKQGQLLYGKTIVGVDKIKDLDSDSKIVVTIAKRRYAEIKAQLEAIGLKEYKEFCHISQFAVEWYYKYNNECNIFSMDVAITTKCTLKCRNCNMFIPYYKEPISYSFDSIKKNFDLLFERIDFVFEIGLLGGEPLLNREINDVIEYLFEEYANKFGSICITTNGTLIPPESTLKIFEKYNVIVIISEYKYANIQRGKIEELTDILNKREIIFVVRKDLVWSEFGFPSVPMNILDHKVKDHMMKCDPGWRGLNDGKFFFCNVAWSADKAGLFSLDEKDYINLSDLKPNDKSDKIKLLEYSLGIIPSKYLSFCKVCGGCGEDNTSIVKAGKQL</sequence>
<evidence type="ECO:0000313" key="7">
    <source>
        <dbReference type="EMBL" id="WAJ24094.1"/>
    </source>
</evidence>
<name>A0ABY7ACE3_9FIRM</name>
<evidence type="ECO:0000256" key="1">
    <source>
        <dbReference type="ARBA" id="ARBA00022691"/>
    </source>
</evidence>
<dbReference type="Pfam" id="PF04055">
    <property type="entry name" value="Radical_SAM"/>
    <property type="match status" value="1"/>
</dbReference>
<keyword evidence="3" id="KW-0408">Iron</keyword>
<dbReference type="Proteomes" id="UP001163115">
    <property type="component" value="Chromosome"/>
</dbReference>
<dbReference type="CDD" id="cd01335">
    <property type="entry name" value="Radical_SAM"/>
    <property type="match status" value="1"/>
</dbReference>
<evidence type="ECO:0000256" key="2">
    <source>
        <dbReference type="ARBA" id="ARBA00022723"/>
    </source>
</evidence>
<dbReference type="InterPro" id="IPR058240">
    <property type="entry name" value="rSAM_sf"/>
</dbReference>
<dbReference type="Gene3D" id="3.40.50.720">
    <property type="entry name" value="NAD(P)-binding Rossmann-like Domain"/>
    <property type="match status" value="1"/>
</dbReference>
<evidence type="ECO:0000256" key="4">
    <source>
        <dbReference type="ARBA" id="ARBA00023014"/>
    </source>
</evidence>
<feature type="domain" description="Radical SAM core" evidence="6">
    <location>
        <begin position="133"/>
        <end position="234"/>
    </location>
</feature>
<evidence type="ECO:0000256" key="5">
    <source>
        <dbReference type="ARBA" id="ARBA00023601"/>
    </source>
</evidence>
<organism evidence="7 8">
    <name type="scientific">Lacrimispora xylanolytica</name>
    <dbReference type="NCBI Taxonomy" id="29375"/>
    <lineage>
        <taxon>Bacteria</taxon>
        <taxon>Bacillati</taxon>
        <taxon>Bacillota</taxon>
        <taxon>Clostridia</taxon>
        <taxon>Lachnospirales</taxon>
        <taxon>Lachnospiraceae</taxon>
        <taxon>Lacrimispora</taxon>
    </lineage>
</organism>